<dbReference type="AlphaFoldDB" id="A0AAD6SS44"/>
<evidence type="ECO:0000256" key="1">
    <source>
        <dbReference type="SAM" id="MobiDB-lite"/>
    </source>
</evidence>
<gene>
    <name evidence="2" type="ORF">C8F04DRAFT_959330</name>
</gene>
<feature type="region of interest" description="Disordered" evidence="1">
    <location>
        <begin position="1"/>
        <end position="40"/>
    </location>
</feature>
<feature type="region of interest" description="Disordered" evidence="1">
    <location>
        <begin position="176"/>
        <end position="200"/>
    </location>
</feature>
<dbReference type="Proteomes" id="UP001218188">
    <property type="component" value="Unassembled WGS sequence"/>
</dbReference>
<feature type="compositionally biased region" description="Polar residues" evidence="1">
    <location>
        <begin position="53"/>
        <end position="68"/>
    </location>
</feature>
<sequence length="281" mass="31869">MIVDYLDYQKIQAAPRDDEEDTPTQGPSSPIPGPSAPTPLFARAAVDDLSRTSGSFLTTSSPLKSTSAPPAFKPFTISPLKSTSRYAPLLDRPVLTAREQELVDALRESDARDTARKKSMIDMQAGVILAGMYANRAQTQLQAQETRTKNKKGRRKMGDGKAKYFTGEDFFRMAQDDTREKEEQAAEKEQRKVNRESRAGELVVWQAKNEAIRERNEAKKVTFAADVVAWEAERDEAKTEKRKRRWDKPKWRDYQPELLLPRPKKPVDDDESESSTEEESD</sequence>
<evidence type="ECO:0000313" key="3">
    <source>
        <dbReference type="Proteomes" id="UP001218188"/>
    </source>
</evidence>
<feature type="compositionally biased region" description="Acidic residues" evidence="1">
    <location>
        <begin position="268"/>
        <end position="281"/>
    </location>
</feature>
<feature type="region of interest" description="Disordered" evidence="1">
    <location>
        <begin position="53"/>
        <end position="72"/>
    </location>
</feature>
<organism evidence="2 3">
    <name type="scientific">Mycena alexandri</name>
    <dbReference type="NCBI Taxonomy" id="1745969"/>
    <lineage>
        <taxon>Eukaryota</taxon>
        <taxon>Fungi</taxon>
        <taxon>Dikarya</taxon>
        <taxon>Basidiomycota</taxon>
        <taxon>Agaricomycotina</taxon>
        <taxon>Agaricomycetes</taxon>
        <taxon>Agaricomycetidae</taxon>
        <taxon>Agaricales</taxon>
        <taxon>Marasmiineae</taxon>
        <taxon>Mycenaceae</taxon>
        <taxon>Mycena</taxon>
    </lineage>
</organism>
<name>A0AAD6SS44_9AGAR</name>
<feature type="region of interest" description="Disordered" evidence="1">
    <location>
        <begin position="252"/>
        <end position="281"/>
    </location>
</feature>
<dbReference type="EMBL" id="JARJCM010000075">
    <property type="protein sequence ID" value="KAJ7032141.1"/>
    <property type="molecule type" value="Genomic_DNA"/>
</dbReference>
<evidence type="ECO:0000313" key="2">
    <source>
        <dbReference type="EMBL" id="KAJ7032141.1"/>
    </source>
</evidence>
<proteinExistence type="predicted"/>
<keyword evidence="3" id="KW-1185">Reference proteome</keyword>
<protein>
    <submittedName>
        <fullName evidence="2">Uncharacterized protein</fullName>
    </submittedName>
</protein>
<accession>A0AAD6SS44</accession>
<comment type="caution">
    <text evidence="2">The sequence shown here is derived from an EMBL/GenBank/DDBJ whole genome shotgun (WGS) entry which is preliminary data.</text>
</comment>
<reference evidence="2" key="1">
    <citation type="submission" date="2023-03" db="EMBL/GenBank/DDBJ databases">
        <title>Massive genome expansion in bonnet fungi (Mycena s.s.) driven by repeated elements and novel gene families across ecological guilds.</title>
        <authorList>
            <consortium name="Lawrence Berkeley National Laboratory"/>
            <person name="Harder C.B."/>
            <person name="Miyauchi S."/>
            <person name="Viragh M."/>
            <person name="Kuo A."/>
            <person name="Thoen E."/>
            <person name="Andreopoulos B."/>
            <person name="Lu D."/>
            <person name="Skrede I."/>
            <person name="Drula E."/>
            <person name="Henrissat B."/>
            <person name="Morin E."/>
            <person name="Kohler A."/>
            <person name="Barry K."/>
            <person name="LaButti K."/>
            <person name="Morin E."/>
            <person name="Salamov A."/>
            <person name="Lipzen A."/>
            <person name="Mereny Z."/>
            <person name="Hegedus B."/>
            <person name="Baldrian P."/>
            <person name="Stursova M."/>
            <person name="Weitz H."/>
            <person name="Taylor A."/>
            <person name="Grigoriev I.V."/>
            <person name="Nagy L.G."/>
            <person name="Martin F."/>
            <person name="Kauserud H."/>
        </authorList>
    </citation>
    <scope>NUCLEOTIDE SEQUENCE</scope>
    <source>
        <strain evidence="2">CBHHK200</strain>
    </source>
</reference>
<feature type="compositionally biased region" description="Basic and acidic residues" evidence="1">
    <location>
        <begin position="176"/>
        <end position="199"/>
    </location>
</feature>